<evidence type="ECO:0000256" key="1">
    <source>
        <dbReference type="SAM" id="SignalP"/>
    </source>
</evidence>
<evidence type="ECO:0000313" key="2">
    <source>
        <dbReference type="EMBL" id="OGK02252.1"/>
    </source>
</evidence>
<organism evidence="2 3">
    <name type="scientific">Candidatus Raymondbacteria bacterium RIFOXYD12_FULL_49_13</name>
    <dbReference type="NCBI Taxonomy" id="1817890"/>
    <lineage>
        <taxon>Bacteria</taxon>
        <taxon>Raymondiibacteriota</taxon>
    </lineage>
</organism>
<feature type="signal peptide" evidence="1">
    <location>
        <begin position="1"/>
        <end position="19"/>
    </location>
</feature>
<protein>
    <recommendedName>
        <fullName evidence="4">Flagellar assembly protein T N-terminal domain-containing protein</fullName>
    </recommendedName>
</protein>
<feature type="chain" id="PRO_5009528446" description="Flagellar assembly protein T N-terminal domain-containing protein" evidence="1">
    <location>
        <begin position="20"/>
        <end position="414"/>
    </location>
</feature>
<dbReference type="EMBL" id="MFYX01000110">
    <property type="protein sequence ID" value="OGK02252.1"/>
    <property type="molecule type" value="Genomic_DNA"/>
</dbReference>
<comment type="caution">
    <text evidence="2">The sequence shown here is derived from an EMBL/GenBank/DDBJ whole genome shotgun (WGS) entry which is preliminary data.</text>
</comment>
<name>A0A1F7F6P9_UNCRA</name>
<dbReference type="InterPro" id="IPR046173">
    <property type="entry name" value="DUF6175"/>
</dbReference>
<proteinExistence type="predicted"/>
<sequence>MKLITSLLCVGLLAFSAFAKDESNKPLSNQATFVESFSSAEVTISATGLGGKTGWFVNDMEKNALLDARKSAVWFVLVGGTDPLLNSPDAKTKFEGIAEEFFKGENVNVYISWEADKVISTVKTKLPDGEKGVKMTKLFRVNKQKLTDDLAAKNVIVSKDALASAQGNPVIMVIPETPKGQTPMQVFDTNPLARHAAAVIESYLTARTYEVAVPRAAEQLADQSKMQAEVKGAEEDIAYQIALALGSDVYIIFAGTVTNGKASVQVKAYETTTARLLGTETGYSKTRAGAAMEPLVEEAINDAIDKVLARVSAYWTKDLNDGIQYKLIFNITSGFDDIQTVQDAISDCIDEGFAKNKENVATDKTMDYNVWAKKDDFKKARNVMRFIQKKMTGTAKVTQIVLNRKLIICGVQPE</sequence>
<evidence type="ECO:0008006" key="4">
    <source>
        <dbReference type="Google" id="ProtNLM"/>
    </source>
</evidence>
<reference evidence="2 3" key="1">
    <citation type="journal article" date="2016" name="Nat. Commun.">
        <title>Thousands of microbial genomes shed light on interconnected biogeochemical processes in an aquifer system.</title>
        <authorList>
            <person name="Anantharaman K."/>
            <person name="Brown C.T."/>
            <person name="Hug L.A."/>
            <person name="Sharon I."/>
            <person name="Castelle C.J."/>
            <person name="Probst A.J."/>
            <person name="Thomas B.C."/>
            <person name="Singh A."/>
            <person name="Wilkins M.J."/>
            <person name="Karaoz U."/>
            <person name="Brodie E.L."/>
            <person name="Williams K.H."/>
            <person name="Hubbard S.S."/>
            <person name="Banfield J.F."/>
        </authorList>
    </citation>
    <scope>NUCLEOTIDE SEQUENCE [LARGE SCALE GENOMIC DNA]</scope>
</reference>
<gene>
    <name evidence="2" type="ORF">A2519_16360</name>
</gene>
<dbReference type="AlphaFoldDB" id="A0A1F7F6P9"/>
<keyword evidence="1" id="KW-0732">Signal</keyword>
<accession>A0A1F7F6P9</accession>
<dbReference type="Proteomes" id="UP000179243">
    <property type="component" value="Unassembled WGS sequence"/>
</dbReference>
<evidence type="ECO:0000313" key="3">
    <source>
        <dbReference type="Proteomes" id="UP000179243"/>
    </source>
</evidence>
<dbReference type="Pfam" id="PF19672">
    <property type="entry name" value="DUF6175"/>
    <property type="match status" value="1"/>
</dbReference>